<evidence type="ECO:0000313" key="2">
    <source>
        <dbReference type="EMBL" id="EJK75304.1"/>
    </source>
</evidence>
<feature type="compositionally biased region" description="Polar residues" evidence="1">
    <location>
        <begin position="384"/>
        <end position="415"/>
    </location>
</feature>
<dbReference type="Proteomes" id="UP000266841">
    <property type="component" value="Unassembled WGS sequence"/>
</dbReference>
<dbReference type="OrthoDB" id="10654857at2759"/>
<evidence type="ECO:0000313" key="3">
    <source>
        <dbReference type="Proteomes" id="UP000266841"/>
    </source>
</evidence>
<proteinExistence type="predicted"/>
<feature type="compositionally biased region" description="Low complexity" evidence="1">
    <location>
        <begin position="55"/>
        <end position="68"/>
    </location>
</feature>
<feature type="compositionally biased region" description="Polar residues" evidence="1">
    <location>
        <begin position="34"/>
        <end position="54"/>
    </location>
</feature>
<feature type="compositionally biased region" description="Low complexity" evidence="1">
    <location>
        <begin position="1075"/>
        <end position="1088"/>
    </location>
</feature>
<feature type="compositionally biased region" description="Polar residues" evidence="1">
    <location>
        <begin position="1114"/>
        <end position="1124"/>
    </location>
</feature>
<feature type="compositionally biased region" description="Low complexity" evidence="1">
    <location>
        <begin position="419"/>
        <end position="485"/>
    </location>
</feature>
<feature type="region of interest" description="Disordered" evidence="1">
    <location>
        <begin position="1075"/>
        <end position="1180"/>
    </location>
</feature>
<dbReference type="OMA" id="IMFEVYA"/>
<feature type="region of interest" description="Disordered" evidence="1">
    <location>
        <begin position="671"/>
        <end position="693"/>
    </location>
</feature>
<keyword evidence="3" id="KW-1185">Reference proteome</keyword>
<sequence length="1896" mass="203779">MGDAANDCARKHNDGIASIANYRNVRITAAPTLSSAPTISSAPSQGPSITHSLVPSQSAAPSDAPSISTEPSGMPSEFPTYDFGDLSEFHTLETPRATDLRVHKGIMFDVTAKDYEITIRNFRIPFLRGGSMNITIWSKDGPFWYEKNNQDAWDYLGSPEAYSPGVTLTDPVPLQMRGGLVEGFEPIVISAGSIKGIYITVNETSADDNLIGQIRKMPGSTCPSDFTEFFEPSTWSENDDLSLSEGAYKDSWISSGHDEAVRYFGTIYYTRSETQRRRLQQSSDQGEIEGTFAAVPVTFDGLLYEVCPGTAVIVTWNGYHNIVEVTMENYNAASSSGASEVVGAYYSSPNQITLPSDTHAVSIAAAAGETRYFVCALHPTSGFRTTCTQDPSTHSPTGSPTRLTPIYAQTNPTGEHTSEPTSSPSESPTTASPSSAPSNAPTTASPPTSAPSSSPTTTSPTSGPTSSPSVSPSTAAPTSSPTQHTITEVVEVTVSTSLEVKNITVPAETDAFCALVNVLANAYLATLLENSVDVERVIITSVNGNNADVCYDAGSSRRLVIVRALQTESAAINADITTVFTETCTGSACDEASVGQDNNEVAATVVENITSSIEQSVSTTDGGSSQLVQAIQQQAADSGNEEVASSVENVAVVENAVTVDENSVVVEARILTSGPTTSPSSSPTTASPTTSHQTLTSSVAWQPIALDGIMFEVYAKEENIVIRDIGAIVFSSSLEFALDYVDLAIYVVPGDSVDQLSWSEAGTASVLGVSDSELISKITNGDYDPLFGDALGPIFVHQGETVGIYLTIKDPLRNHKIILLAGSSLLGNDFQDANLLVREGLRKQWNPCNNWGETSFDETLSPVPYRFIGDIIYTLEGTSEPSWRPSAEPSLSPSMSLLPTKSNTPSFPPSAKQFASLAPSISSVPSQTPSMSGAPTYDLVALITPENEFGENGNGADGIMFDIMGIKSVDMYSIELLQLFPPQRIGPGLTRAFYVAVTETYGEPWPLMSAMMPGTNYTGEFASDDHIVIFEGIKFYGISEHRPFGQPYMHEGPGGRSFNMRQGKLWYRQVDTLEPSESPSVSQVPSLSTFPSMNPSLSSYPSMEPSESSEPTVAGSTKPSTSILPSFHPSDQVPTSKKTDGLLSILDSPSTSAAPSSTPSESPSLQPSTTQKPSIAPSESLLPTQTRHVLSCIWDVPECWNNYSWGNMYKYDCLEYAAGVMFEVVAENDITIQTFQIQENVIGGVYGWTIFTKPGGWDGFQRNADAWTKLGEATVDTSGRPYTSCLRNPAACNVLFPSQHMAPVTMYPGETRSFYIASGIVTDQGYEAASIFNVSPTSSDESNGDLIVKSGFRMYPYTNHFYTPDYRLSQDRNFLFRGEVVYTREASAPSDAHRLRSNLPICPLSRKVQSRARPHLVREQTFSMTAWRQLTSCAYKELPSLSALPSSSSAKPSLKPSTSFVPSQTPSALPSSGPSVQPTDRPVDFTPEAPMIEISIPSSISLVGFGIPQTDAEVNVIISIVGPTLQQAASANLSPNQRIKEVIITSINGNPVNFRRGLAGAPRELNAGLGIEYEIILEEICATSSCDNAQEVANQLYQSVTESMKEEIDSGAFAQALETQAVEVGETLEIAVASSDFSAAVVELLGIVSRWYPAWGNTGDYCLNDGNEPGYMRLNPGQWIESSLSKCCKRYYDWIYSECMGTVVTVATGSSRWFVNHQSSTCVQDCPEGSSVDKSCGGLAQSWNKLHDTALECCSVDLGWIGEQFCVAQSTGVSTGTNLWFVDWIKEACAGSNCGGVVTSSATETFETADSCCENKLGWMEKDDCVAKSTGATPSQRGSFMYYVDWALMKCVKDCEDPSDPHCKGLAEKHDTLYASANTCCSEKLYWLDPAASCVP</sequence>
<feature type="compositionally biased region" description="Low complexity" evidence="1">
    <location>
        <begin position="672"/>
        <end position="691"/>
    </location>
</feature>
<feature type="compositionally biased region" description="Low complexity" evidence="1">
    <location>
        <begin position="1443"/>
        <end position="1457"/>
    </location>
</feature>
<feature type="compositionally biased region" description="Polar residues" evidence="1">
    <location>
        <begin position="1458"/>
        <end position="1478"/>
    </location>
</feature>
<gene>
    <name evidence="2" type="ORF">THAOC_02974</name>
</gene>
<dbReference type="EMBL" id="AGNL01003010">
    <property type="protein sequence ID" value="EJK75304.1"/>
    <property type="molecule type" value="Genomic_DNA"/>
</dbReference>
<feature type="compositionally biased region" description="Low complexity" evidence="1">
    <location>
        <begin position="1148"/>
        <end position="1171"/>
    </location>
</feature>
<feature type="region of interest" description="Disordered" evidence="1">
    <location>
        <begin position="384"/>
        <end position="485"/>
    </location>
</feature>
<comment type="caution">
    <text evidence="2">The sequence shown here is derived from an EMBL/GenBank/DDBJ whole genome shotgun (WGS) entry which is preliminary data.</text>
</comment>
<dbReference type="PANTHER" id="PTHR33683:SF46">
    <property type="entry name" value="SUSHI DOMAIN-CONTAINING PROTEIN"/>
    <property type="match status" value="1"/>
</dbReference>
<dbReference type="PANTHER" id="PTHR33683">
    <property type="entry name" value="1, PUTATIVE-RELATED"/>
    <property type="match status" value="1"/>
</dbReference>
<dbReference type="eggNOG" id="ENOG502T34Q">
    <property type="taxonomic scope" value="Eukaryota"/>
</dbReference>
<accession>K0TDU3</accession>
<feature type="compositionally biased region" description="Low complexity" evidence="1">
    <location>
        <begin position="1095"/>
        <end position="1111"/>
    </location>
</feature>
<organism evidence="2 3">
    <name type="scientific">Thalassiosira oceanica</name>
    <name type="common">Marine diatom</name>
    <dbReference type="NCBI Taxonomy" id="159749"/>
    <lineage>
        <taxon>Eukaryota</taxon>
        <taxon>Sar</taxon>
        <taxon>Stramenopiles</taxon>
        <taxon>Ochrophyta</taxon>
        <taxon>Bacillariophyta</taxon>
        <taxon>Coscinodiscophyceae</taxon>
        <taxon>Thalassiosirophycidae</taxon>
        <taxon>Thalassiosirales</taxon>
        <taxon>Thalassiosiraceae</taxon>
        <taxon>Thalassiosira</taxon>
    </lineage>
</organism>
<evidence type="ECO:0000256" key="1">
    <source>
        <dbReference type="SAM" id="MobiDB-lite"/>
    </source>
</evidence>
<reference evidence="2 3" key="1">
    <citation type="journal article" date="2012" name="Genome Biol.">
        <title>Genome and low-iron response of an oceanic diatom adapted to chronic iron limitation.</title>
        <authorList>
            <person name="Lommer M."/>
            <person name="Specht M."/>
            <person name="Roy A.S."/>
            <person name="Kraemer L."/>
            <person name="Andreson R."/>
            <person name="Gutowska M.A."/>
            <person name="Wolf J."/>
            <person name="Bergner S.V."/>
            <person name="Schilhabel M.B."/>
            <person name="Klostermeier U.C."/>
            <person name="Beiko R.G."/>
            <person name="Rosenstiel P."/>
            <person name="Hippler M."/>
            <person name="Laroche J."/>
        </authorList>
    </citation>
    <scope>NUCLEOTIDE SEQUENCE [LARGE SCALE GENOMIC DNA]</scope>
    <source>
        <strain evidence="2 3">CCMP1005</strain>
    </source>
</reference>
<feature type="region of interest" description="Disordered" evidence="1">
    <location>
        <begin position="34"/>
        <end position="77"/>
    </location>
</feature>
<feature type="region of interest" description="Disordered" evidence="1">
    <location>
        <begin position="1443"/>
        <end position="1486"/>
    </location>
</feature>
<name>K0TDU3_THAOC</name>
<protein>
    <submittedName>
        <fullName evidence="2">Uncharacterized protein</fullName>
    </submittedName>
</protein>